<dbReference type="GO" id="GO:0005886">
    <property type="term" value="C:plasma membrane"/>
    <property type="evidence" value="ECO:0007669"/>
    <property type="project" value="UniProtKB-SubCell"/>
</dbReference>
<dbReference type="Pfam" id="PF03631">
    <property type="entry name" value="Virul_fac_BrkB"/>
    <property type="match status" value="1"/>
</dbReference>
<sequence>MAETRSAPRSLSAEQGGARGDGMPEAEHPGIGARIGALVQRVMRWRAVRVLMHYGSQRGPILASGLAYQAIFAVFAAIWVGFSIAGLVLTGDVGLRQSLIAILSESVPGLIDDGTGGGAIDPEDLLNAGVFRLSGVIALVGLLVTALGWLASARDAVRALFGLPAVEGNVLLLRLKDLGLAVGFGALVVLSAVLSVVGTQATDLVLGLVGLRETPIAIVLSRIVSLVVMFALDAVVLAALYRVLAGVPIPFARLRTGALLGAAGLGALKVLSGVLLGGATSNPLLASFAVIIGLLIFFNLVCQVILIAAAWIAVGVEDAAIVLDPELEAKRLEAARALVAAHSEPSDEKRGFWGRLLRR</sequence>
<keyword evidence="4 7" id="KW-1133">Transmembrane helix</keyword>
<gene>
    <name evidence="8" type="ORF">OVN18_02590</name>
</gene>
<keyword evidence="3 7" id="KW-0812">Transmembrane</keyword>
<proteinExistence type="predicted"/>
<accession>A0A9E8MLW0</accession>
<feature type="transmembrane region" description="Helical" evidence="7">
    <location>
        <begin position="66"/>
        <end position="89"/>
    </location>
</feature>
<feature type="region of interest" description="Disordered" evidence="6">
    <location>
        <begin position="1"/>
        <end position="27"/>
    </location>
</feature>
<comment type="subcellular location">
    <subcellularLocation>
        <location evidence="1">Cell membrane</location>
        <topology evidence="1">Multi-pass membrane protein</topology>
    </subcellularLocation>
</comment>
<dbReference type="InterPro" id="IPR017039">
    <property type="entry name" value="Virul_fac_BrkB"/>
</dbReference>
<keyword evidence="2" id="KW-1003">Cell membrane</keyword>
<dbReference type="PANTHER" id="PTHR30213">
    <property type="entry name" value="INNER MEMBRANE PROTEIN YHJD"/>
    <property type="match status" value="1"/>
</dbReference>
<reference evidence="8" key="1">
    <citation type="submission" date="2022-11" db="EMBL/GenBank/DDBJ databases">
        <title>Description of Microcella daejonensis nov. sp, isolated from riverside soil.</title>
        <authorList>
            <person name="Molina K.M."/>
            <person name="Kim S.B."/>
        </authorList>
    </citation>
    <scope>NUCLEOTIDE SEQUENCE</scope>
    <source>
        <strain evidence="8">MMS21-STM12</strain>
    </source>
</reference>
<keyword evidence="5 7" id="KW-0472">Membrane</keyword>
<dbReference type="Proteomes" id="UP001164706">
    <property type="component" value="Chromosome"/>
</dbReference>
<dbReference type="RefSeq" id="WP_267781735.1">
    <property type="nucleotide sequence ID" value="NZ_CP113089.1"/>
</dbReference>
<evidence type="ECO:0000256" key="5">
    <source>
        <dbReference type="ARBA" id="ARBA00023136"/>
    </source>
</evidence>
<feature type="transmembrane region" description="Helical" evidence="7">
    <location>
        <begin position="285"/>
        <end position="314"/>
    </location>
</feature>
<evidence type="ECO:0000256" key="4">
    <source>
        <dbReference type="ARBA" id="ARBA00022989"/>
    </source>
</evidence>
<evidence type="ECO:0000313" key="8">
    <source>
        <dbReference type="EMBL" id="WAB81927.1"/>
    </source>
</evidence>
<evidence type="ECO:0000313" key="9">
    <source>
        <dbReference type="Proteomes" id="UP001164706"/>
    </source>
</evidence>
<dbReference type="KEGG" id="mdb:OVN18_02590"/>
<dbReference type="AlphaFoldDB" id="A0A9E8MLW0"/>
<keyword evidence="9" id="KW-1185">Reference proteome</keyword>
<protein>
    <submittedName>
        <fullName evidence="8">YihY/virulence factor BrkB family protein</fullName>
    </submittedName>
</protein>
<dbReference type="PANTHER" id="PTHR30213:SF1">
    <property type="entry name" value="INNER MEMBRANE PROTEIN YHJD"/>
    <property type="match status" value="1"/>
</dbReference>
<feature type="transmembrane region" description="Helical" evidence="7">
    <location>
        <begin position="130"/>
        <end position="151"/>
    </location>
</feature>
<evidence type="ECO:0000256" key="3">
    <source>
        <dbReference type="ARBA" id="ARBA00022692"/>
    </source>
</evidence>
<feature type="transmembrane region" description="Helical" evidence="7">
    <location>
        <begin position="256"/>
        <end position="279"/>
    </location>
</feature>
<name>A0A9E8MLW0_9MICO</name>
<evidence type="ECO:0000256" key="6">
    <source>
        <dbReference type="SAM" id="MobiDB-lite"/>
    </source>
</evidence>
<evidence type="ECO:0000256" key="1">
    <source>
        <dbReference type="ARBA" id="ARBA00004651"/>
    </source>
</evidence>
<evidence type="ECO:0000256" key="7">
    <source>
        <dbReference type="SAM" id="Phobius"/>
    </source>
</evidence>
<evidence type="ECO:0000256" key="2">
    <source>
        <dbReference type="ARBA" id="ARBA00022475"/>
    </source>
</evidence>
<dbReference type="EMBL" id="CP113089">
    <property type="protein sequence ID" value="WAB81927.1"/>
    <property type="molecule type" value="Genomic_DNA"/>
</dbReference>
<feature type="transmembrane region" description="Helical" evidence="7">
    <location>
        <begin position="178"/>
        <end position="197"/>
    </location>
</feature>
<organism evidence="8 9">
    <name type="scientific">Microcella daejeonensis</name>
    <dbReference type="NCBI Taxonomy" id="2994971"/>
    <lineage>
        <taxon>Bacteria</taxon>
        <taxon>Bacillati</taxon>
        <taxon>Actinomycetota</taxon>
        <taxon>Actinomycetes</taxon>
        <taxon>Micrococcales</taxon>
        <taxon>Microbacteriaceae</taxon>
        <taxon>Microcella</taxon>
    </lineage>
</organism>
<feature type="transmembrane region" description="Helical" evidence="7">
    <location>
        <begin position="217"/>
        <end position="244"/>
    </location>
</feature>